<dbReference type="Pfam" id="PF06985">
    <property type="entry name" value="HET"/>
    <property type="match status" value="1"/>
</dbReference>
<gene>
    <name evidence="2" type="ORF">A0H81_13305</name>
</gene>
<organism evidence="2 3">
    <name type="scientific">Grifola frondosa</name>
    <name type="common">Maitake</name>
    <name type="synonym">Polyporus frondosus</name>
    <dbReference type="NCBI Taxonomy" id="5627"/>
    <lineage>
        <taxon>Eukaryota</taxon>
        <taxon>Fungi</taxon>
        <taxon>Dikarya</taxon>
        <taxon>Basidiomycota</taxon>
        <taxon>Agaricomycotina</taxon>
        <taxon>Agaricomycetes</taxon>
        <taxon>Polyporales</taxon>
        <taxon>Grifolaceae</taxon>
        <taxon>Grifola</taxon>
    </lineage>
</organism>
<evidence type="ECO:0000313" key="2">
    <source>
        <dbReference type="EMBL" id="OBZ66927.1"/>
    </source>
</evidence>
<dbReference type="Proteomes" id="UP000092993">
    <property type="component" value="Unassembled WGS sequence"/>
</dbReference>
<dbReference type="PANTHER" id="PTHR24148">
    <property type="entry name" value="ANKYRIN REPEAT DOMAIN-CONTAINING PROTEIN 39 HOMOLOG-RELATED"/>
    <property type="match status" value="1"/>
</dbReference>
<dbReference type="PANTHER" id="PTHR24148:SF64">
    <property type="entry name" value="HETEROKARYON INCOMPATIBILITY DOMAIN-CONTAINING PROTEIN"/>
    <property type="match status" value="1"/>
</dbReference>
<evidence type="ECO:0000313" key="3">
    <source>
        <dbReference type="Proteomes" id="UP000092993"/>
    </source>
</evidence>
<name>A0A1C7LSC7_GRIFR</name>
<dbReference type="OrthoDB" id="2750798at2759"/>
<comment type="caution">
    <text evidence="2">The sequence shown here is derived from an EMBL/GenBank/DDBJ whole genome shotgun (WGS) entry which is preliminary data.</text>
</comment>
<dbReference type="InterPro" id="IPR052895">
    <property type="entry name" value="HetReg/Transcr_Mod"/>
</dbReference>
<dbReference type="AlphaFoldDB" id="A0A1C7LSC7"/>
<reference evidence="2 3" key="1">
    <citation type="submission" date="2016-03" db="EMBL/GenBank/DDBJ databases">
        <title>Whole genome sequencing of Grifola frondosa 9006-11.</title>
        <authorList>
            <person name="Min B."/>
            <person name="Park H."/>
            <person name="Kim J.-G."/>
            <person name="Cho H."/>
            <person name="Oh Y.-L."/>
            <person name="Kong W.-S."/>
            <person name="Choi I.-G."/>
        </authorList>
    </citation>
    <scope>NUCLEOTIDE SEQUENCE [LARGE SCALE GENOMIC DNA]</scope>
    <source>
        <strain evidence="2 3">9006-11</strain>
    </source>
</reference>
<proteinExistence type="predicted"/>
<dbReference type="EMBL" id="LUGG01000027">
    <property type="protein sequence ID" value="OBZ66927.1"/>
    <property type="molecule type" value="Genomic_DNA"/>
</dbReference>
<accession>A0A1C7LSC7</accession>
<feature type="domain" description="Heterokaryon incompatibility" evidence="1">
    <location>
        <begin position="34"/>
        <end position="147"/>
    </location>
</feature>
<dbReference type="InterPro" id="IPR010730">
    <property type="entry name" value="HET"/>
</dbReference>
<evidence type="ECO:0000259" key="1">
    <source>
        <dbReference type="Pfam" id="PF06985"/>
    </source>
</evidence>
<keyword evidence="3" id="KW-1185">Reference proteome</keyword>
<sequence>MSVSYKWRFVDAYEFTYFGVLKLAQAQDVAHMDYIAISYRWSSDMVAWRDELASTGRGAECGYEERMRRGSIAITDDIESGRGGDNQALARAHLFFTTVAFLVITAGKRYFWMDIVCINQDEPAEKEFFVPRMGSLYRGAAITHVYPTGTKILSTVASEELYFPEWDTRAWTLQEHILSSNVFFCYAFEGVSMTDIVRIAQGESAQIPIGPIVQFPGAPKLVERFRACEWDGASCVKWYKRNDITCLIEKESFHGGFSLSALLELEVTQKGDWSGFHRGVARSSYFKTIFQLRQEGTRISPVRTSLISLGGRRATVPEDMAYCLLGVLGMEDFAVKYDIGFEEARLAMFEAMPEDMLALILGTDWRCNQSSRFNGLCSSQTIRIHPDHRH</sequence>
<protein>
    <recommendedName>
        <fullName evidence="1">Heterokaryon incompatibility domain-containing protein</fullName>
    </recommendedName>
</protein>